<evidence type="ECO:0000313" key="2">
    <source>
        <dbReference type="Proteomes" id="UP001309876"/>
    </source>
</evidence>
<comment type="caution">
    <text evidence="1">The sequence shown here is derived from an EMBL/GenBank/DDBJ whole genome shotgun (WGS) entry which is preliminary data.</text>
</comment>
<protein>
    <submittedName>
        <fullName evidence="1">Uncharacterized protein</fullName>
    </submittedName>
</protein>
<gene>
    <name evidence="1" type="ORF">LTR05_007493</name>
</gene>
<dbReference type="EMBL" id="JAVRRJ010000008">
    <property type="protein sequence ID" value="KAK5082347.1"/>
    <property type="molecule type" value="Genomic_DNA"/>
</dbReference>
<dbReference type="Proteomes" id="UP001309876">
    <property type="component" value="Unassembled WGS sequence"/>
</dbReference>
<sequence>MAGYLELLDLPAEVLIKILMYFFLFTNIKVNHAHFTSLNDKRRVNDEQYRCVPQKWLTPMLTCKVLKIHGMKAFMQQALFHYKGQERTTFQDLYFTTSVASQVRCVSADFDTLIQISKCINNKYGFKSLKQFIVKDSVHGNLVDGRAVRKARAVLKARQIELTGFVAIVGPPLTRHFPIHPPILQTYIVNRSHRRWQKLKLIFEVDGNVIITDMENMGNDFFRNIKAVFDAFTAGVHKPRGYAFDGLDKYMNEDAPEWQK</sequence>
<evidence type="ECO:0000313" key="1">
    <source>
        <dbReference type="EMBL" id="KAK5082347.1"/>
    </source>
</evidence>
<organism evidence="1 2">
    <name type="scientific">Lithohypha guttulata</name>
    <dbReference type="NCBI Taxonomy" id="1690604"/>
    <lineage>
        <taxon>Eukaryota</taxon>
        <taxon>Fungi</taxon>
        <taxon>Dikarya</taxon>
        <taxon>Ascomycota</taxon>
        <taxon>Pezizomycotina</taxon>
        <taxon>Eurotiomycetes</taxon>
        <taxon>Chaetothyriomycetidae</taxon>
        <taxon>Chaetothyriales</taxon>
        <taxon>Trichomeriaceae</taxon>
        <taxon>Lithohypha</taxon>
    </lineage>
</organism>
<name>A0AAN7SW63_9EURO</name>
<keyword evidence="2" id="KW-1185">Reference proteome</keyword>
<reference evidence="1 2" key="1">
    <citation type="submission" date="2023-08" db="EMBL/GenBank/DDBJ databases">
        <title>Black Yeasts Isolated from many extreme environments.</title>
        <authorList>
            <person name="Coleine C."/>
            <person name="Stajich J.E."/>
            <person name="Selbmann L."/>
        </authorList>
    </citation>
    <scope>NUCLEOTIDE SEQUENCE [LARGE SCALE GENOMIC DNA]</scope>
    <source>
        <strain evidence="1 2">CCFEE 5910</strain>
    </source>
</reference>
<accession>A0AAN7SW63</accession>
<dbReference type="AlphaFoldDB" id="A0AAN7SW63"/>
<proteinExistence type="predicted"/>